<dbReference type="PANTHER" id="PTHR13018:SF5">
    <property type="entry name" value="RE44586P"/>
    <property type="match status" value="1"/>
</dbReference>
<protein>
    <recommendedName>
        <fullName evidence="9">4Fe-4S ferredoxin-type domain-containing protein</fullName>
    </recommendedName>
</protein>
<feature type="transmembrane region" description="Helical" evidence="8">
    <location>
        <begin position="200"/>
        <end position="220"/>
    </location>
</feature>
<evidence type="ECO:0000256" key="6">
    <source>
        <dbReference type="ARBA" id="ARBA00023136"/>
    </source>
</evidence>
<evidence type="ECO:0000256" key="4">
    <source>
        <dbReference type="ARBA" id="ARBA00022692"/>
    </source>
</evidence>
<feature type="region of interest" description="Disordered" evidence="7">
    <location>
        <begin position="955"/>
        <end position="1000"/>
    </location>
</feature>
<evidence type="ECO:0000256" key="3">
    <source>
        <dbReference type="ARBA" id="ARBA00022448"/>
    </source>
</evidence>
<name>A0AAW0UDA3_SCYPA</name>
<keyword evidence="4 8" id="KW-0812">Transmembrane</keyword>
<proteinExistence type="inferred from homology"/>
<dbReference type="InterPro" id="IPR032880">
    <property type="entry name" value="CSC1/OSCA1-like_N"/>
</dbReference>
<dbReference type="Pfam" id="PF02714">
    <property type="entry name" value="RSN1_7TM"/>
    <property type="match status" value="1"/>
</dbReference>
<feature type="compositionally biased region" description="Polar residues" evidence="7">
    <location>
        <begin position="861"/>
        <end position="882"/>
    </location>
</feature>
<dbReference type="PANTHER" id="PTHR13018">
    <property type="entry name" value="PROBABLE MEMBRANE PROTEIN DUF221-RELATED"/>
    <property type="match status" value="1"/>
</dbReference>
<dbReference type="Pfam" id="PF14703">
    <property type="entry name" value="PHM7_cyt"/>
    <property type="match status" value="1"/>
</dbReference>
<evidence type="ECO:0000256" key="5">
    <source>
        <dbReference type="ARBA" id="ARBA00022989"/>
    </source>
</evidence>
<feature type="transmembrane region" description="Helical" evidence="8">
    <location>
        <begin position="557"/>
        <end position="576"/>
    </location>
</feature>
<feature type="compositionally biased region" description="Polar residues" evidence="7">
    <location>
        <begin position="783"/>
        <end position="793"/>
    </location>
</feature>
<comment type="caution">
    <text evidence="10">The sequence shown here is derived from an EMBL/GenBank/DDBJ whole genome shotgun (WGS) entry which is preliminary data.</text>
</comment>
<evidence type="ECO:0000256" key="7">
    <source>
        <dbReference type="SAM" id="MobiDB-lite"/>
    </source>
</evidence>
<dbReference type="AlphaFoldDB" id="A0AAW0UDA3"/>
<accession>A0AAW0UDA3</accession>
<evidence type="ECO:0000313" key="10">
    <source>
        <dbReference type="EMBL" id="KAK8396637.1"/>
    </source>
</evidence>
<evidence type="ECO:0000256" key="1">
    <source>
        <dbReference type="ARBA" id="ARBA00004141"/>
    </source>
</evidence>
<dbReference type="PROSITE" id="PS51379">
    <property type="entry name" value="4FE4S_FER_2"/>
    <property type="match status" value="1"/>
</dbReference>
<dbReference type="InterPro" id="IPR027815">
    <property type="entry name" value="CSC1/OSCA1-like_cyt"/>
</dbReference>
<feature type="region of interest" description="Disordered" evidence="7">
    <location>
        <begin position="825"/>
        <end position="925"/>
    </location>
</feature>
<keyword evidence="6 8" id="KW-0472">Membrane</keyword>
<organism evidence="10 11">
    <name type="scientific">Scylla paramamosain</name>
    <name type="common">Mud crab</name>
    <dbReference type="NCBI Taxonomy" id="85552"/>
    <lineage>
        <taxon>Eukaryota</taxon>
        <taxon>Metazoa</taxon>
        <taxon>Ecdysozoa</taxon>
        <taxon>Arthropoda</taxon>
        <taxon>Crustacea</taxon>
        <taxon>Multicrustacea</taxon>
        <taxon>Malacostraca</taxon>
        <taxon>Eumalacostraca</taxon>
        <taxon>Eucarida</taxon>
        <taxon>Decapoda</taxon>
        <taxon>Pleocyemata</taxon>
        <taxon>Brachyura</taxon>
        <taxon>Eubrachyura</taxon>
        <taxon>Portunoidea</taxon>
        <taxon>Portunidae</taxon>
        <taxon>Portuninae</taxon>
        <taxon>Scylla</taxon>
    </lineage>
</organism>
<feature type="transmembrane region" description="Helical" evidence="8">
    <location>
        <begin position="517"/>
        <end position="536"/>
    </location>
</feature>
<dbReference type="GO" id="GO:0005886">
    <property type="term" value="C:plasma membrane"/>
    <property type="evidence" value="ECO:0007669"/>
    <property type="project" value="TreeGrafter"/>
</dbReference>
<feature type="region of interest" description="Disordered" evidence="7">
    <location>
        <begin position="783"/>
        <end position="803"/>
    </location>
</feature>
<keyword evidence="5 8" id="KW-1133">Transmembrane helix</keyword>
<keyword evidence="11" id="KW-1185">Reference proteome</keyword>
<evidence type="ECO:0000313" key="11">
    <source>
        <dbReference type="Proteomes" id="UP001487740"/>
    </source>
</evidence>
<sequence length="1000" mass="112681">MTPTAGRCQRGSAGRVCLSTGGGEAGEMGTPMEFSFAQTTLAPNETDLELNEQLWQPDKHSCNQYVTQNKTSWLHTGYEGIPENLLINVLAWLLLLSLFTVLRKKAWNYGRLALVQKYESRIKNLGFSQYNVWTQLFYGQESDTGKMAAEVDSVSSLEFNLQLDKGYFSWIPALFKIKDEQILAKSGRDAVQYLSFQRHIVIYLVIVCIISISIVLPINFQGTLEGGKKEFGHTTMANLNPQSRLMWIHVTLAFLFLPLGIVFTRRFSKKLDLKEVTTSASRTLMITRVPRRACHKDTILKHFQEAYPDLEVQDVQFAYDIKSLIEYDKEREVARNARLYCEAYLKETNRRLDMRPYKCGVICGCCDIFGCPTVDAIEFYGEEEMRLSGEVENEKVKALQRPTGVAFLTFDSIENANKVLRDHKNKCDCFRNIPASSVSSELKPYNWFIRVAPSPEDIYWANLSVTNRHWWLKAVIINIILFVILFFLTTPAVVINSLDLLPIQGKLYTMSPLLSEFFPTLLLWIMAALMPVIVSYSDQFMSHWTRSVQNHSIMRKTFIFLLFMVIILPSLGLTSAKGFAEMMFRPQNETFRWECIFLPDNGAFFINYVITSAFIGTSLELIRFPELFMYILRLGLSRSQAETASVRQAILYEFPFGVQYAWMMLIFAMTIIYSVSCPLITPFGTLYMIFKHLVDKYNIYFAYGRSVISKKIHTTAINFVIVSIVCLQLSLLFFSLLRQGLKKDLTIYSIVLLIITCLVFVTHNTLHWFKELSPVEYKEFGSDQPNGEVSSVSEDGLDPDASPTEVACQFVPSVLRDAPSGVESSYSFIGGGQPPRSYGTQPLDDDGSFLGSEAPMRGSGSLYQDYSQPKTEPSQSRSNTQEPADPCCSGSAVLEGTDEPGMSIHETGEGEVLQQQEQQEEKHNTQVRTINAEINTPAPQPCPGEEAAEEEEELYTRGSPTVVTVDGTVTVPISGDPSGALHSQKHSHLASDQSAPATNV</sequence>
<dbReference type="InterPro" id="IPR045122">
    <property type="entry name" value="Csc1-like"/>
</dbReference>
<dbReference type="EMBL" id="JARAKH010000015">
    <property type="protein sequence ID" value="KAK8396637.1"/>
    <property type="molecule type" value="Genomic_DNA"/>
</dbReference>
<feature type="transmembrane region" description="Helical" evidence="8">
    <location>
        <begin position="475"/>
        <end position="497"/>
    </location>
</feature>
<dbReference type="InterPro" id="IPR017896">
    <property type="entry name" value="4Fe4S_Fe-S-bd"/>
</dbReference>
<gene>
    <name evidence="10" type="ORF">O3P69_004961</name>
</gene>
<dbReference type="Proteomes" id="UP001487740">
    <property type="component" value="Unassembled WGS sequence"/>
</dbReference>
<feature type="transmembrane region" description="Helical" evidence="8">
    <location>
        <begin position="747"/>
        <end position="769"/>
    </location>
</feature>
<feature type="transmembrane region" description="Helical" evidence="8">
    <location>
        <begin position="85"/>
        <end position="102"/>
    </location>
</feature>
<comment type="similarity">
    <text evidence="2">Belongs to the CSC1 (TC 1.A.17) family.</text>
</comment>
<feature type="compositionally biased region" description="Low complexity" evidence="7">
    <location>
        <begin position="961"/>
        <end position="971"/>
    </location>
</feature>
<feature type="compositionally biased region" description="Polar residues" evidence="7">
    <location>
        <begin position="990"/>
        <end position="1000"/>
    </location>
</feature>
<keyword evidence="3" id="KW-0813">Transport</keyword>
<feature type="domain" description="4Fe-4S ferredoxin-type" evidence="9">
    <location>
        <begin position="350"/>
        <end position="382"/>
    </location>
</feature>
<reference evidence="10 11" key="1">
    <citation type="submission" date="2023-03" db="EMBL/GenBank/DDBJ databases">
        <title>High-quality genome of Scylla paramamosain provides insights in environmental adaptation.</title>
        <authorList>
            <person name="Zhang L."/>
        </authorList>
    </citation>
    <scope>NUCLEOTIDE SEQUENCE [LARGE SCALE GENOMIC DNA]</scope>
    <source>
        <strain evidence="10">LZ_2023a</strain>
        <tissue evidence="10">Muscle</tissue>
    </source>
</reference>
<evidence type="ECO:0000256" key="2">
    <source>
        <dbReference type="ARBA" id="ARBA00007779"/>
    </source>
</evidence>
<feature type="transmembrane region" description="Helical" evidence="8">
    <location>
        <begin position="245"/>
        <end position="264"/>
    </location>
</feature>
<dbReference type="InterPro" id="IPR003864">
    <property type="entry name" value="CSC1/OSCA1-like_7TM"/>
</dbReference>
<feature type="transmembrane region" description="Helical" evidence="8">
    <location>
        <begin position="715"/>
        <end position="735"/>
    </location>
</feature>
<dbReference type="GO" id="GO:0005227">
    <property type="term" value="F:calcium-activated cation channel activity"/>
    <property type="evidence" value="ECO:0007669"/>
    <property type="project" value="InterPro"/>
</dbReference>
<evidence type="ECO:0000259" key="9">
    <source>
        <dbReference type="PROSITE" id="PS51379"/>
    </source>
</evidence>
<evidence type="ECO:0000256" key="8">
    <source>
        <dbReference type="SAM" id="Phobius"/>
    </source>
</evidence>
<comment type="subcellular location">
    <subcellularLocation>
        <location evidence="1">Membrane</location>
        <topology evidence="1">Multi-pass membrane protein</topology>
    </subcellularLocation>
</comment>
<feature type="transmembrane region" description="Helical" evidence="8">
    <location>
        <begin position="660"/>
        <end position="690"/>
    </location>
</feature>
<dbReference type="Pfam" id="PF13967">
    <property type="entry name" value="RSN1_TM"/>
    <property type="match status" value="1"/>
</dbReference>